<dbReference type="AlphaFoldDB" id="A0A0Q9YKI8"/>
<proteinExistence type="predicted"/>
<comment type="caution">
    <text evidence="1">The sequence shown here is derived from an EMBL/GenBank/DDBJ whole genome shotgun (WGS) entry which is preliminary data.</text>
</comment>
<reference evidence="1" key="1">
    <citation type="submission" date="2015-09" db="EMBL/GenBank/DDBJ databases">
        <title>Draft Genome Sequences of Two Novel Amoeba-resistant Intranuclear Bacteria, Candidatus Berkiella cookevillensis and Candidatus Berkiella aquae.</title>
        <authorList>
            <person name="Mehari Y.T."/>
            <person name="Arivett B.A."/>
            <person name="Farone A.L."/>
            <person name="Gunderson J.H."/>
            <person name="Farone M.B."/>
        </authorList>
    </citation>
    <scope>NUCLEOTIDE SEQUENCE [LARGE SCALE GENOMIC DNA]</scope>
    <source>
        <strain evidence="1">HT99</strain>
    </source>
</reference>
<organism evidence="1">
    <name type="scientific">Candidatus Berkiella aquae</name>
    <dbReference type="NCBI Taxonomy" id="295108"/>
    <lineage>
        <taxon>Bacteria</taxon>
        <taxon>Pseudomonadati</taxon>
        <taxon>Pseudomonadota</taxon>
        <taxon>Gammaproteobacteria</taxon>
        <taxon>Candidatus Berkiellales</taxon>
        <taxon>Candidatus Berkiellaceae</taxon>
        <taxon>Candidatus Berkiella</taxon>
    </lineage>
</organism>
<dbReference type="EMBL" id="LKAJ01000006">
    <property type="protein sequence ID" value="KRG21243.1"/>
    <property type="molecule type" value="Genomic_DNA"/>
</dbReference>
<evidence type="ECO:0000313" key="1">
    <source>
        <dbReference type="EMBL" id="KRG21243.1"/>
    </source>
</evidence>
<protein>
    <submittedName>
        <fullName evidence="1">Uncharacterized protein</fullName>
    </submittedName>
</protein>
<accession>A0A0Q9YKI8</accession>
<name>A0A0Q9YKI8_9GAMM</name>
<gene>
    <name evidence="1" type="ORF">HT99x_01799</name>
</gene>
<sequence>MWRKGPFIIFLVERSLGVSTPYVGVVTPLKLPYHVVVEFLR</sequence>